<accession>A0ABU9LK46</accession>
<feature type="signal peptide" evidence="1">
    <location>
        <begin position="1"/>
        <end position="21"/>
    </location>
</feature>
<sequence length="155" mass="17373">MKKYMMLCVVFLLLVACSNNTELGSNPPKVTVEVDGENYDTELGSYCWQGGATGSGECADKVGPEELLNGKQPIVVQPEAELAIQIDLKRQPDEVALEQVKKDQPINITNFKNMRVTAPKEKGTYFYILQADWANQKEKNISDGDAWYAFHIRVE</sequence>
<evidence type="ECO:0000313" key="2">
    <source>
        <dbReference type="EMBL" id="MEL5988112.1"/>
    </source>
</evidence>
<name>A0ABU9LK46_9BACL</name>
<keyword evidence="1" id="KW-0732">Signal</keyword>
<dbReference type="EMBL" id="JBCEWA010000004">
    <property type="protein sequence ID" value="MEL5988112.1"/>
    <property type="molecule type" value="Genomic_DNA"/>
</dbReference>
<evidence type="ECO:0000313" key="3">
    <source>
        <dbReference type="Proteomes" id="UP001398420"/>
    </source>
</evidence>
<evidence type="ECO:0008006" key="4">
    <source>
        <dbReference type="Google" id="ProtNLM"/>
    </source>
</evidence>
<proteinExistence type="predicted"/>
<dbReference type="Proteomes" id="UP001398420">
    <property type="component" value="Unassembled WGS sequence"/>
</dbReference>
<comment type="caution">
    <text evidence="2">The sequence shown here is derived from an EMBL/GenBank/DDBJ whole genome shotgun (WGS) entry which is preliminary data.</text>
</comment>
<dbReference type="RefSeq" id="WP_087680475.1">
    <property type="nucleotide sequence ID" value="NZ_JBCEWA010000004.1"/>
</dbReference>
<feature type="chain" id="PRO_5046827937" description="Lipoprotein" evidence="1">
    <location>
        <begin position="22"/>
        <end position="155"/>
    </location>
</feature>
<reference evidence="2 3" key="1">
    <citation type="submission" date="2024-04" db="EMBL/GenBank/DDBJ databases">
        <authorList>
            <person name="Wu Y.S."/>
            <person name="Zhang L."/>
        </authorList>
    </citation>
    <scope>NUCLEOTIDE SEQUENCE [LARGE SCALE GENOMIC DNA]</scope>
    <source>
        <strain evidence="2 3">KG-01</strain>
    </source>
</reference>
<keyword evidence="3" id="KW-1185">Reference proteome</keyword>
<dbReference type="PROSITE" id="PS51257">
    <property type="entry name" value="PROKAR_LIPOPROTEIN"/>
    <property type="match status" value="1"/>
</dbReference>
<protein>
    <recommendedName>
        <fullName evidence="4">Lipoprotein</fullName>
    </recommendedName>
</protein>
<evidence type="ECO:0000256" key="1">
    <source>
        <dbReference type="SAM" id="SignalP"/>
    </source>
</evidence>
<organism evidence="2 3">
    <name type="scientific">Kurthia gibsonii</name>
    <dbReference type="NCBI Taxonomy" id="33946"/>
    <lineage>
        <taxon>Bacteria</taxon>
        <taxon>Bacillati</taxon>
        <taxon>Bacillota</taxon>
        <taxon>Bacilli</taxon>
        <taxon>Bacillales</taxon>
        <taxon>Caryophanaceae</taxon>
        <taxon>Kurthia</taxon>
    </lineage>
</organism>
<gene>
    <name evidence="2" type="ORF">AAF454_06740</name>
</gene>